<reference evidence="18" key="1">
    <citation type="submission" date="2015-07" db="EMBL/GenBank/DDBJ databases">
        <title>Draft genome sequence of Acetobacterium bakii DSM 8293, a potential psychrophilic chemical producer through syngas fermentation.</title>
        <authorList>
            <person name="Song Y."/>
            <person name="Hwang S."/>
            <person name="Cho B.-K."/>
        </authorList>
    </citation>
    <scope>NUCLEOTIDE SEQUENCE [LARGE SCALE GENOMIC DNA]</scope>
    <source>
        <strain evidence="18">DSM 8239</strain>
    </source>
</reference>
<evidence type="ECO:0000256" key="1">
    <source>
        <dbReference type="ARBA" id="ARBA00004496"/>
    </source>
</evidence>
<dbReference type="SUPFAM" id="SSF56672">
    <property type="entry name" value="DNA/RNA polymerases"/>
    <property type="match status" value="1"/>
</dbReference>
<organism evidence="17 18">
    <name type="scientific">Acetobacterium bakii</name>
    <dbReference type="NCBI Taxonomy" id="52689"/>
    <lineage>
        <taxon>Bacteria</taxon>
        <taxon>Bacillati</taxon>
        <taxon>Bacillota</taxon>
        <taxon>Clostridia</taxon>
        <taxon>Eubacteriales</taxon>
        <taxon>Eubacteriaceae</taxon>
        <taxon>Acetobacterium</taxon>
    </lineage>
</organism>
<dbReference type="EMBL" id="LGYO01000027">
    <property type="protein sequence ID" value="KNZ41514.1"/>
    <property type="molecule type" value="Genomic_DNA"/>
</dbReference>
<evidence type="ECO:0000256" key="3">
    <source>
        <dbReference type="ARBA" id="ARBA00022457"/>
    </source>
</evidence>
<dbReference type="GO" id="GO:0005829">
    <property type="term" value="C:cytosol"/>
    <property type="evidence" value="ECO:0007669"/>
    <property type="project" value="TreeGrafter"/>
</dbReference>
<comment type="subcellular location">
    <subcellularLocation>
        <location evidence="1 15">Cytoplasm</location>
    </subcellularLocation>
</comment>
<keyword evidence="3 15" id="KW-0515">Mutator protein</keyword>
<dbReference type="HAMAP" id="MF_01113">
    <property type="entry name" value="DNApol_IV"/>
    <property type="match status" value="1"/>
</dbReference>
<dbReference type="RefSeq" id="WP_050740446.1">
    <property type="nucleotide sequence ID" value="NZ_LGYO01000027.1"/>
</dbReference>
<dbReference type="AlphaFoldDB" id="A0A0L6TZ22"/>
<dbReference type="GO" id="GO:0000287">
    <property type="term" value="F:magnesium ion binding"/>
    <property type="evidence" value="ECO:0007669"/>
    <property type="project" value="UniProtKB-UniRule"/>
</dbReference>
<evidence type="ECO:0000256" key="15">
    <source>
        <dbReference type="HAMAP-Rule" id="MF_01113"/>
    </source>
</evidence>
<comment type="subunit">
    <text evidence="15">Monomer.</text>
</comment>
<keyword evidence="12 15" id="KW-0238">DNA-binding</keyword>
<evidence type="ECO:0000313" key="18">
    <source>
        <dbReference type="Proteomes" id="UP000036873"/>
    </source>
</evidence>
<feature type="binding site" evidence="15">
    <location>
        <position position="105"/>
    </location>
    <ligand>
        <name>Mg(2+)</name>
        <dbReference type="ChEBI" id="CHEBI:18420"/>
    </ligand>
</feature>
<dbReference type="InterPro" id="IPR036775">
    <property type="entry name" value="DNA_pol_Y-fam_lit_finger_sf"/>
</dbReference>
<feature type="binding site" evidence="15">
    <location>
        <position position="9"/>
    </location>
    <ligand>
        <name>Mg(2+)</name>
        <dbReference type="ChEBI" id="CHEBI:18420"/>
    </ligand>
</feature>
<protein>
    <recommendedName>
        <fullName evidence="15">DNA polymerase IV</fullName>
        <shortName evidence="15">Pol IV</shortName>
        <ecNumber evidence="15">2.7.7.7</ecNumber>
    </recommendedName>
</protein>
<feature type="active site" evidence="15">
    <location>
        <position position="106"/>
    </location>
</feature>
<evidence type="ECO:0000256" key="8">
    <source>
        <dbReference type="ARBA" id="ARBA00022723"/>
    </source>
</evidence>
<comment type="caution">
    <text evidence="17">The sequence shown here is derived from an EMBL/GenBank/DDBJ whole genome shotgun (WGS) entry which is preliminary data.</text>
</comment>
<dbReference type="PANTHER" id="PTHR11076">
    <property type="entry name" value="DNA REPAIR POLYMERASE UMUC / TRANSFERASE FAMILY MEMBER"/>
    <property type="match status" value="1"/>
</dbReference>
<dbReference type="GO" id="GO:0009432">
    <property type="term" value="P:SOS response"/>
    <property type="evidence" value="ECO:0007669"/>
    <property type="project" value="TreeGrafter"/>
</dbReference>
<evidence type="ECO:0000256" key="7">
    <source>
        <dbReference type="ARBA" id="ARBA00022705"/>
    </source>
</evidence>
<evidence type="ECO:0000256" key="13">
    <source>
        <dbReference type="ARBA" id="ARBA00023204"/>
    </source>
</evidence>
<sequence>MDRVILHSDMNSFYASVECLYHPEFQGLPVAVGGNPKNRHGIILAKNQLAREAGVKTGEALWEARAKSPQLIIVEPNFERYLKFSKMARKIYYRYSELVEPFGLDEAWIDVTGSTHIYGSGEAIARKISREIQSELGLTVSIGVSFNKIFAKFGSDYKKPDAITVITRENYQEIVWERGVGELLYVGRSTGKKLMKYGIYTIGDLAKSSMDFLKCQLGKMGVILWDFANGLDNSPVKWFDENYNGNERVIKSIGNSITTPRDIENTKDMKLVMYMLTESVAMRLRETDCYCQTVAIHIRTKELRSFTRQMKLSKPSDLTGEIGEAAILLFNQNYDFSSPVRSLGVRAADLVPNTVPIQLDLFGHEEERIRQGRLDITIDGLRKRYGNHSVRRAVTIGDTMSCMDPKKDHVIYPLRYF</sequence>
<keyword evidence="5 15" id="KW-0808">Transferase</keyword>
<dbReference type="EC" id="2.7.7.7" evidence="15"/>
<evidence type="ECO:0000313" key="17">
    <source>
        <dbReference type="EMBL" id="KNZ41514.1"/>
    </source>
</evidence>
<name>A0A0L6TZ22_9FIRM</name>
<dbReference type="PROSITE" id="PS50173">
    <property type="entry name" value="UMUC"/>
    <property type="match status" value="1"/>
</dbReference>
<accession>A0A0L6TZ22</accession>
<dbReference type="PANTHER" id="PTHR11076:SF35">
    <property type="entry name" value="DNA REPAIR PROTEIN HOMOLOG YOBH"/>
    <property type="match status" value="1"/>
</dbReference>
<dbReference type="GO" id="GO:0006261">
    <property type="term" value="P:DNA-templated DNA replication"/>
    <property type="evidence" value="ECO:0007669"/>
    <property type="project" value="UniProtKB-UniRule"/>
</dbReference>
<evidence type="ECO:0000256" key="4">
    <source>
        <dbReference type="ARBA" id="ARBA00022490"/>
    </source>
</evidence>
<feature type="site" description="Substrate discrimination" evidence="15">
    <location>
        <position position="14"/>
    </location>
</feature>
<dbReference type="InterPro" id="IPR043502">
    <property type="entry name" value="DNA/RNA_pol_sf"/>
</dbReference>
<keyword evidence="6 15" id="KW-0548">Nucleotidyltransferase</keyword>
<evidence type="ECO:0000256" key="6">
    <source>
        <dbReference type="ARBA" id="ARBA00022695"/>
    </source>
</evidence>
<evidence type="ECO:0000256" key="10">
    <source>
        <dbReference type="ARBA" id="ARBA00022842"/>
    </source>
</evidence>
<evidence type="ECO:0000256" key="9">
    <source>
        <dbReference type="ARBA" id="ARBA00022763"/>
    </source>
</evidence>
<dbReference type="InterPro" id="IPR001126">
    <property type="entry name" value="UmuC"/>
</dbReference>
<gene>
    <name evidence="15" type="primary">dinB</name>
    <name evidence="17" type="ORF">AKG39_10995</name>
</gene>
<comment type="function">
    <text evidence="15">Poorly processive, error-prone DNA polymerase involved in untargeted mutagenesis. Copies undamaged DNA at stalled replication forks, which arise in vivo from mismatched or misaligned primer ends. These misaligned primers can be extended by PolIV. Exhibits no 3'-5' exonuclease (proofreading) activity. May be involved in translesional synthesis, in conjunction with the beta clamp from PolIII.</text>
</comment>
<dbReference type="InterPro" id="IPR050116">
    <property type="entry name" value="DNA_polymerase-Y"/>
</dbReference>
<evidence type="ECO:0000256" key="14">
    <source>
        <dbReference type="ARBA" id="ARBA00049244"/>
    </source>
</evidence>
<keyword evidence="7 15" id="KW-0235">DNA replication</keyword>
<dbReference type="Proteomes" id="UP000036873">
    <property type="component" value="Unassembled WGS sequence"/>
</dbReference>
<feature type="domain" description="UmuC" evidence="16">
    <location>
        <begin position="5"/>
        <end position="187"/>
    </location>
</feature>
<dbReference type="InterPro" id="IPR022880">
    <property type="entry name" value="DNApol_IV"/>
</dbReference>
<dbReference type="Pfam" id="PF00817">
    <property type="entry name" value="IMS"/>
    <property type="match status" value="1"/>
</dbReference>
<evidence type="ECO:0000256" key="5">
    <source>
        <dbReference type="ARBA" id="ARBA00022679"/>
    </source>
</evidence>
<dbReference type="InterPro" id="IPR043128">
    <property type="entry name" value="Rev_trsase/Diguanyl_cyclase"/>
</dbReference>
<keyword evidence="9 15" id="KW-0227">DNA damage</keyword>
<dbReference type="GO" id="GO:0006281">
    <property type="term" value="P:DNA repair"/>
    <property type="evidence" value="ECO:0007669"/>
    <property type="project" value="UniProtKB-UniRule"/>
</dbReference>
<dbReference type="Pfam" id="PF11799">
    <property type="entry name" value="IMS_C"/>
    <property type="match status" value="1"/>
</dbReference>
<dbReference type="InterPro" id="IPR017961">
    <property type="entry name" value="DNA_pol_Y-fam_little_finger"/>
</dbReference>
<dbReference type="SUPFAM" id="SSF100879">
    <property type="entry name" value="Lesion bypass DNA polymerase (Y-family), little finger domain"/>
    <property type="match status" value="1"/>
</dbReference>
<comment type="catalytic activity">
    <reaction evidence="14 15">
        <text>DNA(n) + a 2'-deoxyribonucleoside 5'-triphosphate = DNA(n+1) + diphosphate</text>
        <dbReference type="Rhea" id="RHEA:22508"/>
        <dbReference type="Rhea" id="RHEA-COMP:17339"/>
        <dbReference type="Rhea" id="RHEA-COMP:17340"/>
        <dbReference type="ChEBI" id="CHEBI:33019"/>
        <dbReference type="ChEBI" id="CHEBI:61560"/>
        <dbReference type="ChEBI" id="CHEBI:173112"/>
        <dbReference type="EC" id="2.7.7.7"/>
    </reaction>
</comment>
<comment type="cofactor">
    <cofactor evidence="15">
        <name>Mg(2+)</name>
        <dbReference type="ChEBI" id="CHEBI:18420"/>
    </cofactor>
    <text evidence="15">Binds 2 magnesium ions per subunit.</text>
</comment>
<keyword evidence="18" id="KW-1185">Reference proteome</keyword>
<dbReference type="Gene3D" id="3.30.70.270">
    <property type="match status" value="1"/>
</dbReference>
<evidence type="ECO:0000259" key="16">
    <source>
        <dbReference type="PROSITE" id="PS50173"/>
    </source>
</evidence>
<comment type="similarity">
    <text evidence="2 15">Belongs to the DNA polymerase type-Y family.</text>
</comment>
<dbReference type="OrthoDB" id="9808813at2"/>
<dbReference type="Gene3D" id="3.30.1490.100">
    <property type="entry name" value="DNA polymerase, Y-family, little finger domain"/>
    <property type="match status" value="1"/>
</dbReference>
<dbReference type="GO" id="GO:0042276">
    <property type="term" value="P:error-prone translesion synthesis"/>
    <property type="evidence" value="ECO:0007669"/>
    <property type="project" value="TreeGrafter"/>
</dbReference>
<dbReference type="STRING" id="52689.AKG39_10995"/>
<dbReference type="CDD" id="cd03586">
    <property type="entry name" value="PolY_Pol_IV_kappa"/>
    <property type="match status" value="1"/>
</dbReference>
<evidence type="ECO:0000256" key="2">
    <source>
        <dbReference type="ARBA" id="ARBA00010945"/>
    </source>
</evidence>
<dbReference type="GO" id="GO:0003684">
    <property type="term" value="F:damaged DNA binding"/>
    <property type="evidence" value="ECO:0007669"/>
    <property type="project" value="InterPro"/>
</dbReference>
<dbReference type="Pfam" id="PF21999">
    <property type="entry name" value="IMS_HHH_1"/>
    <property type="match status" value="1"/>
</dbReference>
<keyword evidence="11 15" id="KW-0239">DNA-directed DNA polymerase</keyword>
<keyword evidence="4 15" id="KW-0963">Cytoplasm</keyword>
<evidence type="ECO:0000256" key="12">
    <source>
        <dbReference type="ARBA" id="ARBA00023125"/>
    </source>
</evidence>
<keyword evidence="8 15" id="KW-0479">Metal-binding</keyword>
<keyword evidence="10 15" id="KW-0460">Magnesium</keyword>
<evidence type="ECO:0000256" key="11">
    <source>
        <dbReference type="ARBA" id="ARBA00022932"/>
    </source>
</evidence>
<keyword evidence="13 15" id="KW-0234">DNA repair</keyword>
<dbReference type="Gene3D" id="3.40.1170.60">
    <property type="match status" value="1"/>
</dbReference>
<dbReference type="PATRIC" id="fig|52689.4.peg.1423"/>
<proteinExistence type="inferred from homology"/>
<dbReference type="InterPro" id="IPR053848">
    <property type="entry name" value="IMS_HHH_1"/>
</dbReference>
<dbReference type="Gene3D" id="1.10.150.20">
    <property type="entry name" value="5' to 3' exonuclease, C-terminal subdomain"/>
    <property type="match status" value="1"/>
</dbReference>
<dbReference type="GO" id="GO:0003887">
    <property type="term" value="F:DNA-directed DNA polymerase activity"/>
    <property type="evidence" value="ECO:0007669"/>
    <property type="project" value="UniProtKB-UniRule"/>
</dbReference>